<gene>
    <name evidence="2" type="ORF">M407DRAFT_21279</name>
</gene>
<dbReference type="Proteomes" id="UP000054248">
    <property type="component" value="Unassembled WGS sequence"/>
</dbReference>
<evidence type="ECO:0000313" key="3">
    <source>
        <dbReference type="Proteomes" id="UP000054248"/>
    </source>
</evidence>
<reference evidence="3" key="2">
    <citation type="submission" date="2015-01" db="EMBL/GenBank/DDBJ databases">
        <title>Evolutionary Origins and Diversification of the Mycorrhizal Mutualists.</title>
        <authorList>
            <consortium name="DOE Joint Genome Institute"/>
            <consortium name="Mycorrhizal Genomics Consortium"/>
            <person name="Kohler A."/>
            <person name="Kuo A."/>
            <person name="Nagy L.G."/>
            <person name="Floudas D."/>
            <person name="Copeland A."/>
            <person name="Barry K.W."/>
            <person name="Cichocki N."/>
            <person name="Veneault-Fourrey C."/>
            <person name="LaButti K."/>
            <person name="Lindquist E.A."/>
            <person name="Lipzen A."/>
            <person name="Lundell T."/>
            <person name="Morin E."/>
            <person name="Murat C."/>
            <person name="Riley R."/>
            <person name="Ohm R."/>
            <person name="Sun H."/>
            <person name="Tunlid A."/>
            <person name="Henrissat B."/>
            <person name="Grigoriev I.V."/>
            <person name="Hibbett D.S."/>
            <person name="Martin F."/>
        </authorList>
    </citation>
    <scope>NUCLEOTIDE SEQUENCE [LARGE SCALE GENOMIC DNA]</scope>
    <source>
        <strain evidence="3">MUT 4182</strain>
    </source>
</reference>
<dbReference type="EMBL" id="KN822981">
    <property type="protein sequence ID" value="KIO29536.1"/>
    <property type="molecule type" value="Genomic_DNA"/>
</dbReference>
<organism evidence="2 3">
    <name type="scientific">Tulasnella calospora MUT 4182</name>
    <dbReference type="NCBI Taxonomy" id="1051891"/>
    <lineage>
        <taxon>Eukaryota</taxon>
        <taxon>Fungi</taxon>
        <taxon>Dikarya</taxon>
        <taxon>Basidiomycota</taxon>
        <taxon>Agaricomycotina</taxon>
        <taxon>Agaricomycetes</taxon>
        <taxon>Cantharellales</taxon>
        <taxon>Tulasnellaceae</taxon>
        <taxon>Tulasnella</taxon>
    </lineage>
</organism>
<evidence type="ECO:0000256" key="1">
    <source>
        <dbReference type="SAM" id="MobiDB-lite"/>
    </source>
</evidence>
<dbReference type="AlphaFoldDB" id="A0A0C3QNC4"/>
<sequence>MPRDYGLTIAKMIGRSPIQSEAVSGLDHTISVKAPHSEAPAAARGDAISRFRDPSVPCLDVKDKTPNHPIPHGSPTP</sequence>
<feature type="compositionally biased region" description="Pro residues" evidence="1">
    <location>
        <begin position="68"/>
        <end position="77"/>
    </location>
</feature>
<name>A0A0C3QNC4_9AGAM</name>
<feature type="region of interest" description="Disordered" evidence="1">
    <location>
        <begin position="34"/>
        <end position="77"/>
    </location>
</feature>
<proteinExistence type="predicted"/>
<accession>A0A0C3QNC4</accession>
<protein>
    <submittedName>
        <fullName evidence="2">Uncharacterized protein</fullName>
    </submittedName>
</protein>
<reference evidence="2 3" key="1">
    <citation type="submission" date="2014-04" db="EMBL/GenBank/DDBJ databases">
        <authorList>
            <consortium name="DOE Joint Genome Institute"/>
            <person name="Kuo A."/>
            <person name="Girlanda M."/>
            <person name="Perotto S."/>
            <person name="Kohler A."/>
            <person name="Nagy L.G."/>
            <person name="Floudas D."/>
            <person name="Copeland A."/>
            <person name="Barry K.W."/>
            <person name="Cichocki N."/>
            <person name="Veneault-Fourrey C."/>
            <person name="LaButti K."/>
            <person name="Lindquist E.A."/>
            <person name="Lipzen A."/>
            <person name="Lundell T."/>
            <person name="Morin E."/>
            <person name="Murat C."/>
            <person name="Sun H."/>
            <person name="Tunlid A."/>
            <person name="Henrissat B."/>
            <person name="Grigoriev I.V."/>
            <person name="Hibbett D.S."/>
            <person name="Martin F."/>
            <person name="Nordberg H.P."/>
            <person name="Cantor M.N."/>
            <person name="Hua S.X."/>
        </authorList>
    </citation>
    <scope>NUCLEOTIDE SEQUENCE [LARGE SCALE GENOMIC DNA]</scope>
    <source>
        <strain evidence="2 3">MUT 4182</strain>
    </source>
</reference>
<dbReference type="HOGENOM" id="CLU_2639923_0_0_1"/>
<keyword evidence="3" id="KW-1185">Reference proteome</keyword>
<evidence type="ECO:0000313" key="2">
    <source>
        <dbReference type="EMBL" id="KIO29536.1"/>
    </source>
</evidence>